<feature type="compositionally biased region" description="Polar residues" evidence="1">
    <location>
        <begin position="151"/>
        <end position="160"/>
    </location>
</feature>
<dbReference type="KEGG" id="goe:100905254"/>
<evidence type="ECO:0000313" key="3">
    <source>
        <dbReference type="RefSeq" id="XP_018496693.1"/>
    </source>
</evidence>
<sequence>MKRSTREVPKKRGFSRPARPILEENPAENDLFPEGQDPFAPMIEYFAEKKNLNPELKARLTQYIHNNVMRLVSASCVSASKRNERFPEPSDIAEAAEELFHLKIPGVEGNNVDFNAFPAEIREFMENHPFGHLGSDSDTRCSDSDSDSDSPNTEQPTISDFQAKLRLGTEGESSTQNSEPALGEEGAEKDESNEVKD</sequence>
<protein>
    <submittedName>
        <fullName evidence="3">Uncharacterized protein LOC100905254</fullName>
    </submittedName>
</protein>
<dbReference type="AlphaFoldDB" id="A0AAJ7L7C3"/>
<evidence type="ECO:0000313" key="2">
    <source>
        <dbReference type="Proteomes" id="UP000694867"/>
    </source>
</evidence>
<reference evidence="3" key="1">
    <citation type="submission" date="2025-08" db="UniProtKB">
        <authorList>
            <consortium name="RefSeq"/>
        </authorList>
    </citation>
    <scope>IDENTIFICATION</scope>
</reference>
<dbReference type="Proteomes" id="UP000694867">
    <property type="component" value="Unplaced"/>
</dbReference>
<keyword evidence="2" id="KW-1185">Reference proteome</keyword>
<accession>A0AAJ7L7C3</accession>
<dbReference type="GeneID" id="100905254"/>
<feature type="region of interest" description="Disordered" evidence="1">
    <location>
        <begin position="1"/>
        <end position="36"/>
    </location>
</feature>
<proteinExistence type="predicted"/>
<organism evidence="2 3">
    <name type="scientific">Galendromus occidentalis</name>
    <name type="common">western predatory mite</name>
    <dbReference type="NCBI Taxonomy" id="34638"/>
    <lineage>
        <taxon>Eukaryota</taxon>
        <taxon>Metazoa</taxon>
        <taxon>Ecdysozoa</taxon>
        <taxon>Arthropoda</taxon>
        <taxon>Chelicerata</taxon>
        <taxon>Arachnida</taxon>
        <taxon>Acari</taxon>
        <taxon>Parasitiformes</taxon>
        <taxon>Mesostigmata</taxon>
        <taxon>Gamasina</taxon>
        <taxon>Phytoseioidea</taxon>
        <taxon>Phytoseiidae</taxon>
        <taxon>Typhlodrominae</taxon>
        <taxon>Galendromus</taxon>
    </lineage>
</organism>
<name>A0AAJ7L7C3_9ACAR</name>
<dbReference type="RefSeq" id="XP_018496693.1">
    <property type="nucleotide sequence ID" value="XM_018641177.1"/>
</dbReference>
<gene>
    <name evidence="3" type="primary">LOC100905254</name>
</gene>
<evidence type="ECO:0000256" key="1">
    <source>
        <dbReference type="SAM" id="MobiDB-lite"/>
    </source>
</evidence>
<feature type="region of interest" description="Disordered" evidence="1">
    <location>
        <begin position="128"/>
        <end position="197"/>
    </location>
</feature>
<feature type="compositionally biased region" description="Basic and acidic residues" evidence="1">
    <location>
        <begin position="1"/>
        <end position="10"/>
    </location>
</feature>